<dbReference type="AlphaFoldDB" id="A0AA89BRP2"/>
<gene>
    <name evidence="1" type="ORF">FSP39_021311</name>
</gene>
<sequence>MIVRIVVVMEGEKGGGSFKFAAMHLSFIPRIEYDVIMNALNDKTFTNEVIYGRNVTCGEHKPGLFPSQTWTCADIRVDGLRLAYGLYPGIGVSDVRCTETKGFDELRQLCKKLMESIVSERPLWGAFVSNASCDYHDEKRLILNMTGKKVGEDEYIRLYEWYEMDPGYGWIQTLQCMALPKDDQPLIL</sequence>
<keyword evidence="2" id="KW-1185">Reference proteome</keyword>
<organism evidence="1 2">
    <name type="scientific">Pinctada imbricata</name>
    <name type="common">Atlantic pearl-oyster</name>
    <name type="synonym">Pinctada martensii</name>
    <dbReference type="NCBI Taxonomy" id="66713"/>
    <lineage>
        <taxon>Eukaryota</taxon>
        <taxon>Metazoa</taxon>
        <taxon>Spiralia</taxon>
        <taxon>Lophotrochozoa</taxon>
        <taxon>Mollusca</taxon>
        <taxon>Bivalvia</taxon>
        <taxon>Autobranchia</taxon>
        <taxon>Pteriomorphia</taxon>
        <taxon>Pterioida</taxon>
        <taxon>Pterioidea</taxon>
        <taxon>Pteriidae</taxon>
        <taxon>Pinctada</taxon>
    </lineage>
</organism>
<evidence type="ECO:0000313" key="2">
    <source>
        <dbReference type="Proteomes" id="UP001186944"/>
    </source>
</evidence>
<dbReference type="Proteomes" id="UP001186944">
    <property type="component" value="Unassembled WGS sequence"/>
</dbReference>
<comment type="caution">
    <text evidence="1">The sequence shown here is derived from an EMBL/GenBank/DDBJ whole genome shotgun (WGS) entry which is preliminary data.</text>
</comment>
<proteinExistence type="predicted"/>
<protein>
    <submittedName>
        <fullName evidence="1">Uncharacterized protein</fullName>
    </submittedName>
</protein>
<evidence type="ECO:0000313" key="1">
    <source>
        <dbReference type="EMBL" id="KAK3088616.1"/>
    </source>
</evidence>
<accession>A0AA89BRP2</accession>
<dbReference type="EMBL" id="VSWD01000011">
    <property type="protein sequence ID" value="KAK3088616.1"/>
    <property type="molecule type" value="Genomic_DNA"/>
</dbReference>
<name>A0AA89BRP2_PINIB</name>
<reference evidence="1" key="1">
    <citation type="submission" date="2019-08" db="EMBL/GenBank/DDBJ databases">
        <title>The improved chromosome-level genome for the pearl oyster Pinctada fucata martensii using PacBio sequencing and Hi-C.</title>
        <authorList>
            <person name="Zheng Z."/>
        </authorList>
    </citation>
    <scope>NUCLEOTIDE SEQUENCE</scope>
    <source>
        <strain evidence="1">ZZ-2019</strain>
        <tissue evidence="1">Adductor muscle</tissue>
    </source>
</reference>